<evidence type="ECO:0000256" key="8">
    <source>
        <dbReference type="PROSITE-ProRule" id="PRU00169"/>
    </source>
</evidence>
<dbReference type="PANTHER" id="PTHR48111">
    <property type="entry name" value="REGULATOR OF RPOS"/>
    <property type="match status" value="1"/>
</dbReference>
<dbReference type="SMART" id="SM00862">
    <property type="entry name" value="Trans_reg_C"/>
    <property type="match status" value="1"/>
</dbReference>
<evidence type="ECO:0000256" key="9">
    <source>
        <dbReference type="PROSITE-ProRule" id="PRU01091"/>
    </source>
</evidence>
<evidence type="ECO:0000256" key="4">
    <source>
        <dbReference type="ARBA" id="ARBA00023015"/>
    </source>
</evidence>
<accession>A0A6J4VHB3</accession>
<dbReference type="SUPFAM" id="SSF52172">
    <property type="entry name" value="CheY-like"/>
    <property type="match status" value="1"/>
</dbReference>
<protein>
    <recommendedName>
        <fullName evidence="1">Phosphate regulon transcriptional regulatory protein PhoB</fullName>
    </recommendedName>
</protein>
<feature type="modified residue" description="4-aspartylphosphate" evidence="8">
    <location>
        <position position="81"/>
    </location>
</feature>
<evidence type="ECO:0000256" key="5">
    <source>
        <dbReference type="ARBA" id="ARBA00023125"/>
    </source>
</evidence>
<keyword evidence="6" id="KW-0804">Transcription</keyword>
<feature type="domain" description="OmpR/PhoB-type" evidence="12">
    <location>
        <begin position="156"/>
        <end position="255"/>
    </location>
</feature>
<dbReference type="Pfam" id="PF00486">
    <property type="entry name" value="Trans_reg_C"/>
    <property type="match status" value="1"/>
</dbReference>
<evidence type="ECO:0000256" key="3">
    <source>
        <dbReference type="ARBA" id="ARBA00023012"/>
    </source>
</evidence>
<dbReference type="SMART" id="SM00448">
    <property type="entry name" value="REC"/>
    <property type="match status" value="1"/>
</dbReference>
<evidence type="ECO:0000256" key="10">
    <source>
        <dbReference type="SAM" id="MobiDB-lite"/>
    </source>
</evidence>
<evidence type="ECO:0000256" key="1">
    <source>
        <dbReference type="ARBA" id="ARBA00013332"/>
    </source>
</evidence>
<dbReference type="InterPro" id="IPR039420">
    <property type="entry name" value="WalR-like"/>
</dbReference>
<dbReference type="Gene3D" id="3.40.50.2300">
    <property type="match status" value="1"/>
</dbReference>
<dbReference type="InterPro" id="IPR001789">
    <property type="entry name" value="Sig_transdc_resp-reg_receiver"/>
</dbReference>
<evidence type="ECO:0000313" key="13">
    <source>
        <dbReference type="EMBL" id="CAA9579511.1"/>
    </source>
</evidence>
<evidence type="ECO:0000256" key="6">
    <source>
        <dbReference type="ARBA" id="ARBA00023163"/>
    </source>
</evidence>
<organism evidence="13">
    <name type="scientific">uncultured Thermomicrobiales bacterium</name>
    <dbReference type="NCBI Taxonomy" id="1645740"/>
    <lineage>
        <taxon>Bacteria</taxon>
        <taxon>Pseudomonadati</taxon>
        <taxon>Thermomicrobiota</taxon>
        <taxon>Thermomicrobia</taxon>
        <taxon>Thermomicrobiales</taxon>
        <taxon>environmental samples</taxon>
    </lineage>
</organism>
<evidence type="ECO:0000256" key="7">
    <source>
        <dbReference type="ARBA" id="ARBA00024735"/>
    </source>
</evidence>
<name>A0A6J4VHB3_9BACT</name>
<feature type="region of interest" description="Disordered" evidence="10">
    <location>
        <begin position="1"/>
        <end position="20"/>
    </location>
</feature>
<dbReference type="Gene3D" id="1.10.10.10">
    <property type="entry name" value="Winged helix-like DNA-binding domain superfamily/Winged helix DNA-binding domain"/>
    <property type="match status" value="1"/>
</dbReference>
<proteinExistence type="predicted"/>
<keyword evidence="2 8" id="KW-0597">Phosphoprotein</keyword>
<evidence type="ECO:0000256" key="2">
    <source>
        <dbReference type="ARBA" id="ARBA00022553"/>
    </source>
</evidence>
<dbReference type="GO" id="GO:0006355">
    <property type="term" value="P:regulation of DNA-templated transcription"/>
    <property type="evidence" value="ECO:0007669"/>
    <property type="project" value="InterPro"/>
</dbReference>
<dbReference type="SUPFAM" id="SSF46894">
    <property type="entry name" value="C-terminal effector domain of the bipartite response regulators"/>
    <property type="match status" value="1"/>
</dbReference>
<reference evidence="13" key="1">
    <citation type="submission" date="2020-02" db="EMBL/GenBank/DDBJ databases">
        <authorList>
            <person name="Meier V. D."/>
        </authorList>
    </citation>
    <scope>NUCLEOTIDE SEQUENCE</scope>
    <source>
        <strain evidence="13">AVDCRST_MAG19</strain>
    </source>
</reference>
<feature type="DNA-binding region" description="OmpR/PhoB-type" evidence="9">
    <location>
        <begin position="156"/>
        <end position="255"/>
    </location>
</feature>
<dbReference type="EMBL" id="CADCWL010000208">
    <property type="protein sequence ID" value="CAA9579511.1"/>
    <property type="molecule type" value="Genomic_DNA"/>
</dbReference>
<dbReference type="GO" id="GO:0000976">
    <property type="term" value="F:transcription cis-regulatory region binding"/>
    <property type="evidence" value="ECO:0007669"/>
    <property type="project" value="TreeGrafter"/>
</dbReference>
<dbReference type="PANTHER" id="PTHR48111:SF1">
    <property type="entry name" value="TWO-COMPONENT RESPONSE REGULATOR ORR33"/>
    <property type="match status" value="1"/>
</dbReference>
<dbReference type="CDD" id="cd17574">
    <property type="entry name" value="REC_OmpR"/>
    <property type="match status" value="1"/>
</dbReference>
<dbReference type="Pfam" id="PF00072">
    <property type="entry name" value="Response_reg"/>
    <property type="match status" value="1"/>
</dbReference>
<dbReference type="GO" id="GO:0000156">
    <property type="term" value="F:phosphorelay response regulator activity"/>
    <property type="evidence" value="ECO:0007669"/>
    <property type="project" value="TreeGrafter"/>
</dbReference>
<dbReference type="GO" id="GO:0032993">
    <property type="term" value="C:protein-DNA complex"/>
    <property type="evidence" value="ECO:0007669"/>
    <property type="project" value="TreeGrafter"/>
</dbReference>
<dbReference type="PROSITE" id="PS51755">
    <property type="entry name" value="OMPR_PHOB"/>
    <property type="match status" value="1"/>
</dbReference>
<evidence type="ECO:0000259" key="12">
    <source>
        <dbReference type="PROSITE" id="PS51755"/>
    </source>
</evidence>
<dbReference type="FunFam" id="1.10.10.10:FF:000018">
    <property type="entry name" value="DNA-binding response regulator ResD"/>
    <property type="match status" value="1"/>
</dbReference>
<dbReference type="CDD" id="cd00383">
    <property type="entry name" value="trans_reg_C"/>
    <property type="match status" value="1"/>
</dbReference>
<dbReference type="GO" id="GO:0005829">
    <property type="term" value="C:cytosol"/>
    <property type="evidence" value="ECO:0007669"/>
    <property type="project" value="TreeGrafter"/>
</dbReference>
<dbReference type="InterPro" id="IPR001867">
    <property type="entry name" value="OmpR/PhoB-type_DNA-bd"/>
</dbReference>
<feature type="domain" description="Response regulatory" evidence="11">
    <location>
        <begin position="30"/>
        <end position="145"/>
    </location>
</feature>
<comment type="function">
    <text evidence="7">This protein is a positive regulator for the phosphate regulon. Transcription of this operon is positively regulated by PhoB and PhoR when phosphate is limited.</text>
</comment>
<keyword evidence="4" id="KW-0805">Transcription regulation</keyword>
<keyword evidence="3" id="KW-0902">Two-component regulatory system</keyword>
<keyword evidence="5 9" id="KW-0238">DNA-binding</keyword>
<dbReference type="InterPro" id="IPR011006">
    <property type="entry name" value="CheY-like_superfamily"/>
</dbReference>
<dbReference type="FunFam" id="3.40.50.2300:FF:000001">
    <property type="entry name" value="DNA-binding response regulator PhoB"/>
    <property type="match status" value="1"/>
</dbReference>
<dbReference type="InterPro" id="IPR016032">
    <property type="entry name" value="Sig_transdc_resp-reg_C-effctor"/>
</dbReference>
<gene>
    <name evidence="13" type="ORF">AVDCRST_MAG19-3698</name>
</gene>
<dbReference type="AlphaFoldDB" id="A0A6J4VHB3"/>
<sequence>MKSPERLLQPVPLNAERRPPRTGAALEGATVLVVEDDPTLLSTLSYNLSREGYRVLTAADGETGLALARREVTELDLVVLDVMLPGISGFQVLRHLRAESDIPILMLSARGEEQDRVDGLELGADDYVVKPFALRELLARVRAGVRRRAVPAAQPPSVLFRGSLRVELERRRVLVGDAEIQLRPKEYGLLTTLAMEPGRVFNRQDLLDAVWGEEVIVDERTVDVHISWLRGKLADAGLAANAIRTVYGVGYRFVVPTETAPDGAPLQATAT</sequence>
<dbReference type="Gene3D" id="6.10.250.690">
    <property type="match status" value="1"/>
</dbReference>
<dbReference type="PROSITE" id="PS50110">
    <property type="entry name" value="RESPONSE_REGULATORY"/>
    <property type="match status" value="1"/>
</dbReference>
<dbReference type="InterPro" id="IPR036388">
    <property type="entry name" value="WH-like_DNA-bd_sf"/>
</dbReference>
<evidence type="ECO:0000259" key="11">
    <source>
        <dbReference type="PROSITE" id="PS50110"/>
    </source>
</evidence>